<sequence length="38" mass="4161">MSTSFETALNDSPLRGEASRKEKNQVDLHPRGSGIHGH</sequence>
<comment type="caution">
    <text evidence="2">The sequence shown here is derived from an EMBL/GenBank/DDBJ whole genome shotgun (WGS) entry which is preliminary data.</text>
</comment>
<gene>
    <name evidence="2" type="ORF">COLO4_20503</name>
</gene>
<dbReference type="EMBL" id="AWUE01017187">
    <property type="protein sequence ID" value="OMO88019.1"/>
    <property type="molecule type" value="Genomic_DNA"/>
</dbReference>
<organism evidence="2 3">
    <name type="scientific">Corchorus olitorius</name>
    <dbReference type="NCBI Taxonomy" id="93759"/>
    <lineage>
        <taxon>Eukaryota</taxon>
        <taxon>Viridiplantae</taxon>
        <taxon>Streptophyta</taxon>
        <taxon>Embryophyta</taxon>
        <taxon>Tracheophyta</taxon>
        <taxon>Spermatophyta</taxon>
        <taxon>Magnoliopsida</taxon>
        <taxon>eudicotyledons</taxon>
        <taxon>Gunneridae</taxon>
        <taxon>Pentapetalae</taxon>
        <taxon>rosids</taxon>
        <taxon>malvids</taxon>
        <taxon>Malvales</taxon>
        <taxon>Malvaceae</taxon>
        <taxon>Grewioideae</taxon>
        <taxon>Apeibeae</taxon>
        <taxon>Corchorus</taxon>
    </lineage>
</organism>
<evidence type="ECO:0000256" key="1">
    <source>
        <dbReference type="SAM" id="MobiDB-lite"/>
    </source>
</evidence>
<protein>
    <submittedName>
        <fullName evidence="2">Uncharacterized protein</fullName>
    </submittedName>
</protein>
<evidence type="ECO:0000313" key="3">
    <source>
        <dbReference type="Proteomes" id="UP000187203"/>
    </source>
</evidence>
<name>A0A1R3IZK3_9ROSI</name>
<reference evidence="3" key="1">
    <citation type="submission" date="2013-09" db="EMBL/GenBank/DDBJ databases">
        <title>Corchorus olitorius genome sequencing.</title>
        <authorList>
            <person name="Alam M."/>
            <person name="Haque M.S."/>
            <person name="Islam M.S."/>
            <person name="Emdad E.M."/>
            <person name="Islam M.M."/>
            <person name="Ahmed B."/>
            <person name="Halim A."/>
            <person name="Hossen Q.M.M."/>
            <person name="Hossain M.Z."/>
            <person name="Ahmed R."/>
            <person name="Khan M.M."/>
            <person name="Islam R."/>
            <person name="Rashid M.M."/>
            <person name="Khan S.A."/>
            <person name="Rahman M.S."/>
            <person name="Alam M."/>
            <person name="Yahiya A.S."/>
            <person name="Khan M.S."/>
            <person name="Azam M.S."/>
            <person name="Haque T."/>
            <person name="Lashkar M.Z.H."/>
            <person name="Akhand A.I."/>
            <person name="Morshed G."/>
            <person name="Roy S."/>
            <person name="Uddin K.S."/>
            <person name="Rabeya T."/>
            <person name="Hossain A.S."/>
            <person name="Chowdhury A."/>
            <person name="Snigdha A.R."/>
            <person name="Mortoza M.S."/>
            <person name="Matin S.A."/>
            <person name="Hoque S.M.E."/>
            <person name="Islam M.K."/>
            <person name="Roy D.K."/>
            <person name="Haider R."/>
            <person name="Moosa M.M."/>
            <person name="Elias S.M."/>
            <person name="Hasan A.M."/>
            <person name="Jahan S."/>
            <person name="Shafiuddin M."/>
            <person name="Mahmood N."/>
            <person name="Shommy N.S."/>
        </authorList>
    </citation>
    <scope>NUCLEOTIDE SEQUENCE [LARGE SCALE GENOMIC DNA]</scope>
    <source>
        <strain evidence="3">cv. O-4</strain>
    </source>
</reference>
<evidence type="ECO:0000313" key="2">
    <source>
        <dbReference type="EMBL" id="OMO88019.1"/>
    </source>
</evidence>
<dbReference type="AlphaFoldDB" id="A0A1R3IZK3"/>
<keyword evidence="3" id="KW-1185">Reference proteome</keyword>
<proteinExistence type="predicted"/>
<dbReference type="Proteomes" id="UP000187203">
    <property type="component" value="Unassembled WGS sequence"/>
</dbReference>
<feature type="compositionally biased region" description="Polar residues" evidence="1">
    <location>
        <begin position="1"/>
        <end position="10"/>
    </location>
</feature>
<accession>A0A1R3IZK3</accession>
<feature type="compositionally biased region" description="Basic and acidic residues" evidence="1">
    <location>
        <begin position="17"/>
        <end position="30"/>
    </location>
</feature>
<feature type="region of interest" description="Disordered" evidence="1">
    <location>
        <begin position="1"/>
        <end position="38"/>
    </location>
</feature>